<accession>A0A1C3P1H6</accession>
<name>A0A1C3P1H6_9ACTN</name>
<organism evidence="1 2">
    <name type="scientific">Candidatus Protofrankia californiensis</name>
    <dbReference type="NCBI Taxonomy" id="1839754"/>
    <lineage>
        <taxon>Bacteria</taxon>
        <taxon>Bacillati</taxon>
        <taxon>Actinomycetota</taxon>
        <taxon>Actinomycetes</taxon>
        <taxon>Frankiales</taxon>
        <taxon>Frankiaceae</taxon>
        <taxon>Protofrankia</taxon>
    </lineage>
</organism>
<evidence type="ECO:0000313" key="1">
    <source>
        <dbReference type="EMBL" id="SBW23666.1"/>
    </source>
</evidence>
<dbReference type="AlphaFoldDB" id="A0A1C3P1H6"/>
<reference evidence="2" key="1">
    <citation type="submission" date="2016-02" db="EMBL/GenBank/DDBJ databases">
        <authorList>
            <person name="Wibberg D."/>
        </authorList>
    </citation>
    <scope>NUCLEOTIDE SEQUENCE [LARGE SCALE GENOMIC DNA]</scope>
</reference>
<proteinExistence type="predicted"/>
<keyword evidence="2" id="KW-1185">Reference proteome</keyword>
<dbReference type="EMBL" id="FLUV01001629">
    <property type="protein sequence ID" value="SBW23666.1"/>
    <property type="molecule type" value="Genomic_DNA"/>
</dbReference>
<sequence length="52" mass="5729">MLTGRHGDQLDTWIETVDADDLPDLHRFTRGLRLGYDAVLAGGCEGRTEDGL</sequence>
<evidence type="ECO:0000313" key="2">
    <source>
        <dbReference type="Proteomes" id="UP000199013"/>
    </source>
</evidence>
<gene>
    <name evidence="1" type="ORF">FDG2_3875</name>
</gene>
<protein>
    <submittedName>
        <fullName evidence="1">Uncharacterized protein</fullName>
    </submittedName>
</protein>
<dbReference type="Proteomes" id="UP000199013">
    <property type="component" value="Unassembled WGS sequence"/>
</dbReference>